<dbReference type="EMBL" id="CAJVCH010084367">
    <property type="protein sequence ID" value="CAG7721906.1"/>
    <property type="molecule type" value="Genomic_DNA"/>
</dbReference>
<feature type="region of interest" description="Disordered" evidence="1">
    <location>
        <begin position="57"/>
        <end position="86"/>
    </location>
</feature>
<feature type="non-terminal residue" evidence="2">
    <location>
        <position position="1"/>
    </location>
</feature>
<sequence>TPKAVATIVEESQQLVCISLMYILLDIPTMAPCVILPIAIITDLEGLGTHGSISQKLGGSKGISGPAPDKSPANGSKTVHAGPSKV</sequence>
<accession>A0A8J2NQF0</accession>
<comment type="caution">
    <text evidence="2">The sequence shown here is derived from an EMBL/GenBank/DDBJ whole genome shotgun (WGS) entry which is preliminary data.</text>
</comment>
<proteinExistence type="predicted"/>
<dbReference type="Proteomes" id="UP000708208">
    <property type="component" value="Unassembled WGS sequence"/>
</dbReference>
<protein>
    <submittedName>
        <fullName evidence="2">Uncharacterized protein</fullName>
    </submittedName>
</protein>
<evidence type="ECO:0000256" key="1">
    <source>
        <dbReference type="SAM" id="MobiDB-lite"/>
    </source>
</evidence>
<reference evidence="2" key="1">
    <citation type="submission" date="2021-06" db="EMBL/GenBank/DDBJ databases">
        <authorList>
            <person name="Hodson N. C."/>
            <person name="Mongue J. A."/>
            <person name="Jaron S. K."/>
        </authorList>
    </citation>
    <scope>NUCLEOTIDE SEQUENCE</scope>
</reference>
<organism evidence="2 3">
    <name type="scientific">Allacma fusca</name>
    <dbReference type="NCBI Taxonomy" id="39272"/>
    <lineage>
        <taxon>Eukaryota</taxon>
        <taxon>Metazoa</taxon>
        <taxon>Ecdysozoa</taxon>
        <taxon>Arthropoda</taxon>
        <taxon>Hexapoda</taxon>
        <taxon>Collembola</taxon>
        <taxon>Symphypleona</taxon>
        <taxon>Sminthuridae</taxon>
        <taxon>Allacma</taxon>
    </lineage>
</organism>
<keyword evidence="3" id="KW-1185">Reference proteome</keyword>
<dbReference type="AlphaFoldDB" id="A0A8J2NQF0"/>
<name>A0A8J2NQF0_9HEXA</name>
<evidence type="ECO:0000313" key="2">
    <source>
        <dbReference type="EMBL" id="CAG7721906.1"/>
    </source>
</evidence>
<gene>
    <name evidence="2" type="ORF">AFUS01_LOCUS11092</name>
</gene>
<evidence type="ECO:0000313" key="3">
    <source>
        <dbReference type="Proteomes" id="UP000708208"/>
    </source>
</evidence>